<evidence type="ECO:0000313" key="7">
    <source>
        <dbReference type="Proteomes" id="UP000251617"/>
    </source>
</evidence>
<reference evidence="6 7" key="1">
    <citation type="submission" date="2018-06" db="EMBL/GenBank/DDBJ databases">
        <title>The genome of Pseudomonas putida NX-1, a lignin degrader.</title>
        <authorList>
            <person name="Xu Z."/>
        </authorList>
    </citation>
    <scope>NUCLEOTIDE SEQUENCE [LARGE SCALE GENOMIC DNA]</scope>
    <source>
        <strain evidence="6 7">NX-1</strain>
    </source>
</reference>
<dbReference type="CDD" id="cd00093">
    <property type="entry name" value="HTH_XRE"/>
    <property type="match status" value="1"/>
</dbReference>
<keyword evidence="3" id="KW-0804">Transcription</keyword>
<evidence type="ECO:0000313" key="6">
    <source>
        <dbReference type="EMBL" id="AXA23146.1"/>
    </source>
</evidence>
<dbReference type="SUPFAM" id="SSF51306">
    <property type="entry name" value="LexA/Signal peptidase"/>
    <property type="match status" value="1"/>
</dbReference>
<feature type="domain" description="Peptidase S24/S26A/S26B/S26C" evidence="5">
    <location>
        <begin position="124"/>
        <end position="216"/>
    </location>
</feature>
<dbReference type="RefSeq" id="WP_112897234.1">
    <property type="nucleotide sequence ID" value="NZ_CP030750.1"/>
</dbReference>
<keyword evidence="2" id="KW-0238">DNA-binding</keyword>
<feature type="region of interest" description="Disordered" evidence="4">
    <location>
        <begin position="66"/>
        <end position="88"/>
    </location>
</feature>
<dbReference type="PANTHER" id="PTHR40661:SF2">
    <property type="entry name" value="HTH-TYPE TRANSCRIPTIONAL REGULATOR PRTR"/>
    <property type="match status" value="1"/>
</dbReference>
<evidence type="ECO:0000256" key="3">
    <source>
        <dbReference type="ARBA" id="ARBA00023163"/>
    </source>
</evidence>
<organism evidence="6 7">
    <name type="scientific">Pseudomonas putida</name>
    <name type="common">Arthrobacter siderocapsulatus</name>
    <dbReference type="NCBI Taxonomy" id="303"/>
    <lineage>
        <taxon>Bacteria</taxon>
        <taxon>Pseudomonadati</taxon>
        <taxon>Pseudomonadota</taxon>
        <taxon>Gammaproteobacteria</taxon>
        <taxon>Pseudomonadales</taxon>
        <taxon>Pseudomonadaceae</taxon>
        <taxon>Pseudomonas</taxon>
    </lineage>
</organism>
<keyword evidence="1" id="KW-0805">Transcription regulation</keyword>
<dbReference type="Pfam" id="PF00717">
    <property type="entry name" value="Peptidase_S24"/>
    <property type="match status" value="1"/>
</dbReference>
<evidence type="ECO:0000256" key="2">
    <source>
        <dbReference type="ARBA" id="ARBA00023125"/>
    </source>
</evidence>
<proteinExistence type="predicted"/>
<dbReference type="PANTHER" id="PTHR40661">
    <property type="match status" value="1"/>
</dbReference>
<evidence type="ECO:0000259" key="5">
    <source>
        <dbReference type="Pfam" id="PF00717"/>
    </source>
</evidence>
<evidence type="ECO:0000256" key="4">
    <source>
        <dbReference type="SAM" id="MobiDB-lite"/>
    </source>
</evidence>
<accession>A0AAD0L1Y7</accession>
<dbReference type="Gene3D" id="1.10.260.40">
    <property type="entry name" value="lambda repressor-like DNA-binding domains"/>
    <property type="match status" value="1"/>
</dbReference>
<dbReference type="InterPro" id="IPR010982">
    <property type="entry name" value="Lambda_DNA-bd_dom_sf"/>
</dbReference>
<gene>
    <name evidence="6" type="ORF">C1S65_03045</name>
</gene>
<dbReference type="Proteomes" id="UP000251617">
    <property type="component" value="Chromosome"/>
</dbReference>
<sequence>MNNSGDRLKTLLQECGLTPSDFAAQRNVTPQHVNNWFKRGIPLARLDEIADLFCVYRHWLRSGEGPKHPSPILRPGLPQPETAPPGHGGRQICVDFHRLLDGQLISDPERHLLVSAQALETLGILPENAICLDMPDANMAPLIPIGAALAIDRSLTRVVDGQTYALMHEGRLRVHSLSLNHNGTLCLHSHDRRNYAVERYTPAQRHAQGMQVLGWVFWWSWFSRQRPV</sequence>
<dbReference type="AlphaFoldDB" id="A0AAD0L1Y7"/>
<dbReference type="GO" id="GO:0003677">
    <property type="term" value="F:DNA binding"/>
    <property type="evidence" value="ECO:0007669"/>
    <property type="project" value="UniProtKB-KW"/>
</dbReference>
<dbReference type="SUPFAM" id="SSF47413">
    <property type="entry name" value="lambda repressor-like DNA-binding domains"/>
    <property type="match status" value="1"/>
</dbReference>
<evidence type="ECO:0000256" key="1">
    <source>
        <dbReference type="ARBA" id="ARBA00023015"/>
    </source>
</evidence>
<protein>
    <submittedName>
        <fullName evidence="6">Transcriptional regulator</fullName>
    </submittedName>
</protein>
<dbReference type="InterPro" id="IPR015927">
    <property type="entry name" value="Peptidase_S24_S26A/B/C"/>
</dbReference>
<dbReference type="InterPro" id="IPR036286">
    <property type="entry name" value="LexA/Signal_pep-like_sf"/>
</dbReference>
<dbReference type="InterPro" id="IPR001387">
    <property type="entry name" value="Cro/C1-type_HTH"/>
</dbReference>
<name>A0AAD0L1Y7_PSEPU</name>
<dbReference type="EMBL" id="CP030750">
    <property type="protein sequence ID" value="AXA23146.1"/>
    <property type="molecule type" value="Genomic_DNA"/>
</dbReference>